<gene>
    <name evidence="2" type="ORF">NAEGRDRAFT_45566</name>
</gene>
<dbReference type="EMBL" id="GG738846">
    <property type="protein sequence ID" value="EFC50233.1"/>
    <property type="molecule type" value="Genomic_DNA"/>
</dbReference>
<sequence>MYNHHQQQLFETLLGNNNLVTNNASIASPQQQHLPSTITNNIQNYSSNHIHPPSNNSTFTQPIINTNPIQCSTQSVHQPILAGSGGITTHTNTPSITNESLLHQQLLYNQLVLMNQALSQNILMNMTTPNNNNNNNIPNHQQTLYNHGTSMIPSNNSTSMVVVNNSVQPPSLLSVLSSLTATNVTNNTATPPPQQQQPMPSMNHNGAISSNNLLMSSTPQPYTNSINNSNQTNIQPTSMLSELMLMGTSQSSHNLHQEMEDVAKPWLFMLENMLKQRPTTVQTLSSMNHLNVANNNTSTVQNNNTSTNYSFQHDSLINGNSHISTNDATFSDSQQPQYSGFSRESNLSPSIFQELDDIIGSIDPNVDICEKLSFDFKKEEKSFNVIVKPEKVDSNTSSLSINNETMEPSTQVSFTEEKKKRSKRTWWSRKRRSDNSIVTIVKADFDGIALTPHERCLCALLSKAVLPKEDLKSLITGPNSITLRCIISKWLFGKLDVSTSSSAEESTGSDSQQVAPLSMVCDPMGFTVNKSAKPTRLSVFVNDTLKLRIRPCAFEKSSLFSSDAIIADISIFDQNMMNLFIGNYSIEMRSAHYLTGLAGGLSKESDLSTTNIMNTPDICMELLSENSIIQFTEDVSKNNNKSTNSSDEPFDVCVSVRRDHHYKVKLPPIKEVSMSLGFGNTSPNSALNKKISFIQIVETDSQRPVCRSEPFWCRSKSRAEMEKKQNREAMQRKTVKKDGEKKRKPKSPSDQEKKRKLDSDE</sequence>
<accession>D2UZW2</accession>
<proteinExistence type="predicted"/>
<organism evidence="3">
    <name type="scientific">Naegleria gruberi</name>
    <name type="common">Amoeba</name>
    <dbReference type="NCBI Taxonomy" id="5762"/>
    <lineage>
        <taxon>Eukaryota</taxon>
        <taxon>Discoba</taxon>
        <taxon>Heterolobosea</taxon>
        <taxon>Tetramitia</taxon>
        <taxon>Eutetramitia</taxon>
        <taxon>Vahlkampfiidae</taxon>
        <taxon>Naegleria</taxon>
    </lineage>
</organism>
<feature type="region of interest" description="Disordered" evidence="1">
    <location>
        <begin position="717"/>
        <end position="761"/>
    </location>
</feature>
<protein>
    <submittedName>
        <fullName evidence="2">Predicted protein</fullName>
    </submittedName>
</protein>
<evidence type="ECO:0000313" key="2">
    <source>
        <dbReference type="EMBL" id="EFC50233.1"/>
    </source>
</evidence>
<dbReference type="OrthoDB" id="10521283at2759"/>
<feature type="region of interest" description="Disordered" evidence="1">
    <location>
        <begin position="396"/>
        <end position="415"/>
    </location>
</feature>
<keyword evidence="3" id="KW-1185">Reference proteome</keyword>
<reference evidence="2 3" key="1">
    <citation type="journal article" date="2010" name="Cell">
        <title>The genome of Naegleria gruberi illuminates early eukaryotic versatility.</title>
        <authorList>
            <person name="Fritz-Laylin L.K."/>
            <person name="Prochnik S.E."/>
            <person name="Ginger M.L."/>
            <person name="Dacks J.B."/>
            <person name="Carpenter M.L."/>
            <person name="Field M.C."/>
            <person name="Kuo A."/>
            <person name="Paredez A."/>
            <person name="Chapman J."/>
            <person name="Pham J."/>
            <person name="Shu S."/>
            <person name="Neupane R."/>
            <person name="Cipriano M."/>
            <person name="Mancuso J."/>
            <person name="Tu H."/>
            <person name="Salamov A."/>
            <person name="Lindquist E."/>
            <person name="Shapiro H."/>
            <person name="Lucas S."/>
            <person name="Grigoriev I.V."/>
            <person name="Cande W.Z."/>
            <person name="Fulton C."/>
            <person name="Rokhsar D.S."/>
            <person name="Dawson S.C."/>
        </authorList>
    </citation>
    <scope>NUCLEOTIDE SEQUENCE [LARGE SCALE GENOMIC DNA]</scope>
    <source>
        <strain evidence="2 3">NEG-M</strain>
    </source>
</reference>
<dbReference type="RefSeq" id="XP_002682977.1">
    <property type="nucleotide sequence ID" value="XM_002682931.1"/>
</dbReference>
<dbReference type="AlphaFoldDB" id="D2UZW2"/>
<dbReference type="KEGG" id="ngr:NAEGRDRAFT_45566"/>
<evidence type="ECO:0000313" key="3">
    <source>
        <dbReference type="Proteomes" id="UP000006671"/>
    </source>
</evidence>
<evidence type="ECO:0000256" key="1">
    <source>
        <dbReference type="SAM" id="MobiDB-lite"/>
    </source>
</evidence>
<dbReference type="GeneID" id="8858918"/>
<dbReference type="Proteomes" id="UP000006671">
    <property type="component" value="Unassembled WGS sequence"/>
</dbReference>
<dbReference type="VEuPathDB" id="AmoebaDB:NAEGRDRAFT_45566"/>
<dbReference type="InParanoid" id="D2UZW2"/>
<feature type="compositionally biased region" description="Polar residues" evidence="1">
    <location>
        <begin position="396"/>
        <end position="414"/>
    </location>
</feature>
<name>D2UZW2_NAEGR</name>